<dbReference type="Pfam" id="PF11164">
    <property type="entry name" value="DUF2948"/>
    <property type="match status" value="1"/>
</dbReference>
<accession>A0A1M4YDS3</accession>
<keyword evidence="2" id="KW-1185">Reference proteome</keyword>
<dbReference type="RefSeq" id="WP_073052027.1">
    <property type="nucleotide sequence ID" value="NZ_FQUP01000001.1"/>
</dbReference>
<name>A0A1M4YDS3_9HYPH</name>
<dbReference type="STRING" id="1122133.SAMN02745157_1490"/>
<dbReference type="OrthoDB" id="9806367at2"/>
<evidence type="ECO:0000313" key="1">
    <source>
        <dbReference type="EMBL" id="SHF03743.1"/>
    </source>
</evidence>
<dbReference type="Proteomes" id="UP000184485">
    <property type="component" value="Unassembled WGS sequence"/>
</dbReference>
<protein>
    <recommendedName>
        <fullName evidence="3">DUF2948 family protein</fullName>
    </recommendedName>
</protein>
<organism evidence="1 2">
    <name type="scientific">Kaistia soli DSM 19436</name>
    <dbReference type="NCBI Taxonomy" id="1122133"/>
    <lineage>
        <taxon>Bacteria</taxon>
        <taxon>Pseudomonadati</taxon>
        <taxon>Pseudomonadota</taxon>
        <taxon>Alphaproteobacteria</taxon>
        <taxon>Hyphomicrobiales</taxon>
        <taxon>Kaistiaceae</taxon>
        <taxon>Kaistia</taxon>
    </lineage>
</organism>
<sequence>MDRLKLVAFDQDDLAVVSAHVQDAVLKVKDMTFLPKEGRFAAVINRFVWEKPAEGTVRKSWERRRAGFHFDRVSAVRSIGIDRSNPDAVLDLLAIAFDKAEEPAGTVTLIFAGGGAIALDVECIEASISDFGPAWATACCPQHDVDTADAKAPATMKA</sequence>
<evidence type="ECO:0000313" key="2">
    <source>
        <dbReference type="Proteomes" id="UP000184485"/>
    </source>
</evidence>
<evidence type="ECO:0008006" key="3">
    <source>
        <dbReference type="Google" id="ProtNLM"/>
    </source>
</evidence>
<dbReference type="InterPro" id="IPR021335">
    <property type="entry name" value="DUF2948"/>
</dbReference>
<gene>
    <name evidence="1" type="ORF">SAMN02745157_1490</name>
</gene>
<proteinExistence type="predicted"/>
<dbReference type="EMBL" id="FQUP01000001">
    <property type="protein sequence ID" value="SHF03743.1"/>
    <property type="molecule type" value="Genomic_DNA"/>
</dbReference>
<dbReference type="AlphaFoldDB" id="A0A1M4YDS3"/>
<reference evidence="1 2" key="1">
    <citation type="submission" date="2016-11" db="EMBL/GenBank/DDBJ databases">
        <authorList>
            <person name="Jaros S."/>
            <person name="Januszkiewicz K."/>
            <person name="Wedrychowicz H."/>
        </authorList>
    </citation>
    <scope>NUCLEOTIDE SEQUENCE [LARGE SCALE GENOMIC DNA]</scope>
    <source>
        <strain evidence="1 2">DSM 19436</strain>
    </source>
</reference>